<name>A0A1I4A4B3_9HYPH</name>
<dbReference type="EMBL" id="FOSN01000009">
    <property type="protein sequence ID" value="SFK50716.1"/>
    <property type="molecule type" value="Genomic_DNA"/>
</dbReference>
<keyword evidence="6 10" id="KW-1133">Transmembrane helix</keyword>
<evidence type="ECO:0000256" key="5">
    <source>
        <dbReference type="ARBA" id="ARBA00022723"/>
    </source>
</evidence>
<keyword evidence="4 10" id="KW-0812">Transmembrane</keyword>
<keyword evidence="3 9" id="KW-0349">Heme</keyword>
<feature type="transmembrane region" description="Helical" evidence="10">
    <location>
        <begin position="12"/>
        <end position="33"/>
    </location>
</feature>
<feature type="transmembrane region" description="Helical" evidence="10">
    <location>
        <begin position="277"/>
        <end position="295"/>
    </location>
</feature>
<evidence type="ECO:0000256" key="1">
    <source>
        <dbReference type="ARBA" id="ARBA00004651"/>
    </source>
</evidence>
<feature type="transmembrane region" description="Helical" evidence="10">
    <location>
        <begin position="236"/>
        <end position="257"/>
    </location>
</feature>
<feature type="transmembrane region" description="Helical" evidence="10">
    <location>
        <begin position="205"/>
        <end position="224"/>
    </location>
</feature>
<keyword evidence="13" id="KW-1185">Reference proteome</keyword>
<keyword evidence="7 9" id="KW-0408">Iron</keyword>
<gene>
    <name evidence="12" type="ORF">SAMN05444581_10959</name>
</gene>
<evidence type="ECO:0000256" key="7">
    <source>
        <dbReference type="ARBA" id="ARBA00023004"/>
    </source>
</evidence>
<dbReference type="STRING" id="1612308.SAMN05444581_10959"/>
<dbReference type="InterPro" id="IPR036249">
    <property type="entry name" value="Thioredoxin-like_sf"/>
</dbReference>
<dbReference type="RefSeq" id="WP_091682404.1">
    <property type="nucleotide sequence ID" value="NZ_FOSN01000009.1"/>
</dbReference>
<keyword evidence="5 9" id="KW-0479">Metal-binding</keyword>
<feature type="transmembrane region" description="Helical" evidence="10">
    <location>
        <begin position="127"/>
        <end position="146"/>
    </location>
</feature>
<dbReference type="Pfam" id="PF13442">
    <property type="entry name" value="Cytochrome_CBB3"/>
    <property type="match status" value="1"/>
</dbReference>
<dbReference type="Gene3D" id="3.40.30.10">
    <property type="entry name" value="Glutaredoxin"/>
    <property type="match status" value="1"/>
</dbReference>
<comment type="subcellular location">
    <subcellularLocation>
        <location evidence="1">Cell membrane</location>
        <topology evidence="1">Multi-pass membrane protein</topology>
    </subcellularLocation>
</comment>
<dbReference type="PROSITE" id="PS51007">
    <property type="entry name" value="CYTC"/>
    <property type="match status" value="1"/>
</dbReference>
<dbReference type="Gene3D" id="1.10.760.10">
    <property type="entry name" value="Cytochrome c-like domain"/>
    <property type="match status" value="1"/>
</dbReference>
<evidence type="ECO:0000256" key="4">
    <source>
        <dbReference type="ARBA" id="ARBA00022692"/>
    </source>
</evidence>
<keyword evidence="2" id="KW-1003">Cell membrane</keyword>
<dbReference type="PANTHER" id="PTHR34820">
    <property type="entry name" value="INNER MEMBRANE PROTEIN YEBZ"/>
    <property type="match status" value="1"/>
</dbReference>
<feature type="transmembrane region" description="Helical" evidence="10">
    <location>
        <begin position="362"/>
        <end position="386"/>
    </location>
</feature>
<feature type="transmembrane region" description="Helical" evidence="10">
    <location>
        <begin position="166"/>
        <end position="184"/>
    </location>
</feature>
<evidence type="ECO:0000259" key="11">
    <source>
        <dbReference type="PROSITE" id="PS51007"/>
    </source>
</evidence>
<sequence>MFDPLSLARAIANLGGAIVIGAGFLLWFARGSLANPGGARWRRRVAILLVSSATVALAAAFLFTVGTAAAAAQAAPFTFDLEILNRFLTKTWAGGVSLFELGFAAAAVILAAAALFTLNQKEISDGLFFLASAAAAIGLSIVALASHPTSIEPPAAGIVSAVIHRTAFSLWLGGLPALLLLIGLGPVTEDSRFLSQTILRQFSRLATAAMLAIVASGAVLTWFLVRNFSSAIGTTYGQLLIIKLLLLSGVLLIANGLQRTLLPLLEMKPSDATIMSYARRVRIETAMAFLIVVVASEMAQRNPPEHEDIVWPFPFRFSIWSTWANPWVPTMVVSGVLLTALGAGLIALWWRPTLRPSRLSGLGPRATLGGGAAAVIAGCALALPAISVQAYPDTFLTTEIPYATQSIAAGLRHIEDNCTPCHGDSGLGNGPMAKSLPRPPADFSAPHTSLHTAGDLYWWVTHGITPSGMPAFKDILTNDQRWDIINWLGAFSVSYQARVISASVAPNQSWLAPPDFQVTDQQGQVSLLSDYRRKSALLLVFCAGPQDAPRIEQLLAARGHFDQLGLQIVLIAPDKTGGSLRALAANSILIARNDPDDVLAAYGMFTRTFADAKVDRARVPVEHAEFLIDFSGYIRARWIPSQQSDDPDSWSDLANLDKQLAILAREPPKPPPPDIHSLH</sequence>
<protein>
    <submittedName>
        <fullName evidence="12">Putative copper resistance protein D</fullName>
    </submittedName>
</protein>
<evidence type="ECO:0000256" key="3">
    <source>
        <dbReference type="ARBA" id="ARBA00022617"/>
    </source>
</evidence>
<dbReference type="InterPro" id="IPR036909">
    <property type="entry name" value="Cyt_c-like_dom_sf"/>
</dbReference>
<dbReference type="InterPro" id="IPR008457">
    <property type="entry name" value="Cu-R_CopD_dom"/>
</dbReference>
<evidence type="ECO:0000313" key="12">
    <source>
        <dbReference type="EMBL" id="SFK50716.1"/>
    </source>
</evidence>
<evidence type="ECO:0000256" key="10">
    <source>
        <dbReference type="SAM" id="Phobius"/>
    </source>
</evidence>
<dbReference type="GO" id="GO:0009055">
    <property type="term" value="F:electron transfer activity"/>
    <property type="evidence" value="ECO:0007669"/>
    <property type="project" value="InterPro"/>
</dbReference>
<proteinExistence type="predicted"/>
<accession>A0A1I4A4B3</accession>
<feature type="transmembrane region" description="Helical" evidence="10">
    <location>
        <begin position="327"/>
        <end position="350"/>
    </location>
</feature>
<evidence type="ECO:0000313" key="13">
    <source>
        <dbReference type="Proteomes" id="UP000198755"/>
    </source>
</evidence>
<dbReference type="GO" id="GO:0006825">
    <property type="term" value="P:copper ion transport"/>
    <property type="evidence" value="ECO:0007669"/>
    <property type="project" value="InterPro"/>
</dbReference>
<evidence type="ECO:0000256" key="2">
    <source>
        <dbReference type="ARBA" id="ARBA00022475"/>
    </source>
</evidence>
<dbReference type="GO" id="GO:0046872">
    <property type="term" value="F:metal ion binding"/>
    <property type="evidence" value="ECO:0007669"/>
    <property type="project" value="UniProtKB-KW"/>
</dbReference>
<dbReference type="SUPFAM" id="SSF46626">
    <property type="entry name" value="Cytochrome c"/>
    <property type="match status" value="1"/>
</dbReference>
<dbReference type="InterPro" id="IPR032694">
    <property type="entry name" value="CopC/D"/>
</dbReference>
<dbReference type="PANTHER" id="PTHR34820:SF4">
    <property type="entry name" value="INNER MEMBRANE PROTEIN YEBZ"/>
    <property type="match status" value="1"/>
</dbReference>
<evidence type="ECO:0000256" key="6">
    <source>
        <dbReference type="ARBA" id="ARBA00022989"/>
    </source>
</evidence>
<dbReference type="Proteomes" id="UP000198755">
    <property type="component" value="Unassembled WGS sequence"/>
</dbReference>
<evidence type="ECO:0000256" key="9">
    <source>
        <dbReference type="PROSITE-ProRule" id="PRU00433"/>
    </source>
</evidence>
<dbReference type="AlphaFoldDB" id="A0A1I4A4B3"/>
<keyword evidence="8 10" id="KW-0472">Membrane</keyword>
<organism evidence="12 13">
    <name type="scientific">Methylocapsa palsarum</name>
    <dbReference type="NCBI Taxonomy" id="1612308"/>
    <lineage>
        <taxon>Bacteria</taxon>
        <taxon>Pseudomonadati</taxon>
        <taxon>Pseudomonadota</taxon>
        <taxon>Alphaproteobacteria</taxon>
        <taxon>Hyphomicrobiales</taxon>
        <taxon>Beijerinckiaceae</taxon>
        <taxon>Methylocapsa</taxon>
    </lineage>
</organism>
<feature type="transmembrane region" description="Helical" evidence="10">
    <location>
        <begin position="45"/>
        <end position="72"/>
    </location>
</feature>
<feature type="domain" description="Cytochrome c" evidence="11">
    <location>
        <begin position="405"/>
        <end position="492"/>
    </location>
</feature>
<dbReference type="Pfam" id="PF05425">
    <property type="entry name" value="CopD"/>
    <property type="match status" value="1"/>
</dbReference>
<evidence type="ECO:0000256" key="8">
    <source>
        <dbReference type="ARBA" id="ARBA00023136"/>
    </source>
</evidence>
<dbReference type="SUPFAM" id="SSF52833">
    <property type="entry name" value="Thioredoxin-like"/>
    <property type="match status" value="1"/>
</dbReference>
<dbReference type="GO" id="GO:0005886">
    <property type="term" value="C:plasma membrane"/>
    <property type="evidence" value="ECO:0007669"/>
    <property type="project" value="UniProtKB-SubCell"/>
</dbReference>
<dbReference type="OrthoDB" id="5514238at2"/>
<reference evidence="12 13" key="1">
    <citation type="submission" date="2016-10" db="EMBL/GenBank/DDBJ databases">
        <authorList>
            <person name="de Groot N.N."/>
        </authorList>
    </citation>
    <scope>NUCLEOTIDE SEQUENCE [LARGE SCALE GENOMIC DNA]</scope>
    <source>
        <strain evidence="12 13">NE2</strain>
    </source>
</reference>
<dbReference type="GO" id="GO:0020037">
    <property type="term" value="F:heme binding"/>
    <property type="evidence" value="ECO:0007669"/>
    <property type="project" value="InterPro"/>
</dbReference>
<feature type="transmembrane region" description="Helical" evidence="10">
    <location>
        <begin position="92"/>
        <end position="115"/>
    </location>
</feature>
<dbReference type="InterPro" id="IPR009056">
    <property type="entry name" value="Cyt_c-like_dom"/>
</dbReference>